<evidence type="ECO:0000256" key="2">
    <source>
        <dbReference type="SAM" id="Phobius"/>
    </source>
</evidence>
<keyword evidence="2" id="KW-0812">Transmembrane</keyword>
<name>A0A518CCD9_9BACT</name>
<dbReference type="KEGG" id="bvo:Pan97_39380"/>
<dbReference type="InterPro" id="IPR010090">
    <property type="entry name" value="Phage_tape_meas"/>
</dbReference>
<reference evidence="4" key="1">
    <citation type="submission" date="2019-02" db="EMBL/GenBank/DDBJ databases">
        <title>Deep-cultivation of Planctomycetes and their phenomic and genomic characterization uncovers novel biology.</title>
        <authorList>
            <person name="Wiegand S."/>
            <person name="Jogler M."/>
            <person name="Boedeker C."/>
            <person name="Pinto D."/>
            <person name="Vollmers J."/>
            <person name="Rivas-Marin E."/>
            <person name="Kohn T."/>
            <person name="Peeters S.H."/>
            <person name="Heuer A."/>
            <person name="Rast P."/>
            <person name="Oberbeckmann S."/>
            <person name="Bunk B."/>
            <person name="Jeske O."/>
            <person name="Meyerdierks A."/>
            <person name="Storesund J.E."/>
            <person name="Kallscheuer N."/>
            <person name="Luecker S."/>
            <person name="Lage O.M."/>
            <person name="Pohl T."/>
            <person name="Merkel B.J."/>
            <person name="Hornburger P."/>
            <person name="Mueller R.-W."/>
            <person name="Bruemmer F."/>
            <person name="Labrenz M."/>
            <person name="Spormann A.M."/>
            <person name="Op den Camp H."/>
            <person name="Overmann J."/>
            <person name="Amann R."/>
            <person name="Jetten M.S.M."/>
            <person name="Mascher T."/>
            <person name="Medema M.H."/>
            <person name="Devos D.P."/>
            <person name="Kaster A.-K."/>
            <person name="Ovreas L."/>
            <person name="Rohde M."/>
            <person name="Galperin M.Y."/>
            <person name="Jogler C."/>
        </authorList>
    </citation>
    <scope>NUCLEOTIDE SEQUENCE [LARGE SCALE GENOMIC DNA]</scope>
    <source>
        <strain evidence="4">Pan97</strain>
    </source>
</reference>
<feature type="compositionally biased region" description="Basic and acidic residues" evidence="1">
    <location>
        <begin position="515"/>
        <end position="535"/>
    </location>
</feature>
<dbReference type="EMBL" id="CP036289">
    <property type="protein sequence ID" value="QDU76881.1"/>
    <property type="molecule type" value="Genomic_DNA"/>
</dbReference>
<keyword evidence="4" id="KW-1185">Reference proteome</keyword>
<sequence length="666" mass="71532">MPSAQAIRAGAAYVELYTKDSRLVRGLARASKRLQAFGAGVRAMGLKVAAAGAAMLAPLLGAAKLFASTGDQLDKMRARTGFSAEALSELGFAAEQGGASIDQLDRSLAAMARFSVMVERGLKTSTDLLDMLGVSAEQFKQASPEERFKLLAEAISKIEDPTLRAGVALNVFGRSGRELLPMLEGGRASIEALQKEARRLGITMTDEDATSAAELTDALNRLKRQLMAIVVQIGAALAPVLTEMQKRIAPLITSVIKWIKENKTLVVTVFKIAAAVVAAGVALIILGTLISSAGAVIGAVIGGLVAVIGAVGAAIAILGKIIALLLTPIGLVILAVVALAGYLLYATGIGGKALAWLGERFQVLKSDALAAWQGIGDALAAGDLALAAKILWLTLKMEWKRGIHFLNGLWIKFKEFFLSIATNAVFGAAKIFNDGWAAIEVAWTETVGFLADAWSVFTNLLTKTWHSTVGFIKKAWVRLKSLFDSDVDVNAEVNRINRETSQANEAADNKMLEAVGRRDRERRERRAQIERDRAGVESTLTDMQREEHARRQRQFAEDLGETEGELADARREWQEAIAEAAKKRAEAESSEPERMKELQDSLSFSAGALGEEQRKVEVKGTFNALAARGLGADNLAERTARAAEQIVVNTKDLVDQAKQGKLVFAQ</sequence>
<feature type="transmembrane region" description="Helical" evidence="2">
    <location>
        <begin position="265"/>
        <end position="290"/>
    </location>
</feature>
<protein>
    <recommendedName>
        <fullName evidence="5">Phage-related minor tail protein</fullName>
    </recommendedName>
</protein>
<feature type="transmembrane region" description="Helical" evidence="2">
    <location>
        <begin position="325"/>
        <end position="349"/>
    </location>
</feature>
<dbReference type="Proteomes" id="UP000318626">
    <property type="component" value="Chromosome"/>
</dbReference>
<evidence type="ECO:0008006" key="5">
    <source>
        <dbReference type="Google" id="ProtNLM"/>
    </source>
</evidence>
<dbReference type="RefSeq" id="WP_144975346.1">
    <property type="nucleotide sequence ID" value="NZ_CP036289.1"/>
</dbReference>
<keyword evidence="2" id="KW-0472">Membrane</keyword>
<evidence type="ECO:0000313" key="3">
    <source>
        <dbReference type="EMBL" id="QDU76881.1"/>
    </source>
</evidence>
<organism evidence="3 4">
    <name type="scientific">Bremerella volcania</name>
    <dbReference type="NCBI Taxonomy" id="2527984"/>
    <lineage>
        <taxon>Bacteria</taxon>
        <taxon>Pseudomonadati</taxon>
        <taxon>Planctomycetota</taxon>
        <taxon>Planctomycetia</taxon>
        <taxon>Pirellulales</taxon>
        <taxon>Pirellulaceae</taxon>
        <taxon>Bremerella</taxon>
    </lineage>
</organism>
<dbReference type="OrthoDB" id="292050at2"/>
<keyword evidence="2" id="KW-1133">Transmembrane helix</keyword>
<evidence type="ECO:0000313" key="4">
    <source>
        <dbReference type="Proteomes" id="UP000318626"/>
    </source>
</evidence>
<proteinExistence type="predicted"/>
<dbReference type="NCBIfam" id="TIGR01760">
    <property type="entry name" value="tape_meas_TP901"/>
    <property type="match status" value="1"/>
</dbReference>
<gene>
    <name evidence="3" type="ORF">Pan97_39380</name>
</gene>
<feature type="region of interest" description="Disordered" evidence="1">
    <location>
        <begin position="515"/>
        <end position="566"/>
    </location>
</feature>
<evidence type="ECO:0000256" key="1">
    <source>
        <dbReference type="SAM" id="MobiDB-lite"/>
    </source>
</evidence>
<feature type="transmembrane region" description="Helical" evidence="2">
    <location>
        <begin position="296"/>
        <end position="318"/>
    </location>
</feature>
<dbReference type="AlphaFoldDB" id="A0A518CCD9"/>
<accession>A0A518CCD9</accession>